<dbReference type="Pfam" id="PF21155">
    <property type="entry name" value="VpsT-like_REC"/>
    <property type="match status" value="1"/>
</dbReference>
<dbReference type="PANTHER" id="PTHR44688">
    <property type="entry name" value="DNA-BINDING TRANSCRIPTIONAL ACTIVATOR DEVR_DOSR"/>
    <property type="match status" value="1"/>
</dbReference>
<keyword evidence="6" id="KW-1185">Reference proteome</keyword>
<gene>
    <name evidence="5" type="ORF">QC825_00240</name>
</gene>
<keyword evidence="3" id="KW-0804">Transcription</keyword>
<evidence type="ECO:0000256" key="3">
    <source>
        <dbReference type="ARBA" id="ARBA00023163"/>
    </source>
</evidence>
<dbReference type="PRINTS" id="PR00038">
    <property type="entry name" value="HTHLUXR"/>
</dbReference>
<dbReference type="InterPro" id="IPR036388">
    <property type="entry name" value="WH-like_DNA-bd_sf"/>
</dbReference>
<dbReference type="RefSeq" id="WP_251593467.1">
    <property type="nucleotide sequence ID" value="NZ_JAMLJI010000002.1"/>
</dbReference>
<dbReference type="PROSITE" id="PS00622">
    <property type="entry name" value="HTH_LUXR_1"/>
    <property type="match status" value="1"/>
</dbReference>
<dbReference type="PROSITE" id="PS50043">
    <property type="entry name" value="HTH_LUXR_2"/>
    <property type="match status" value="1"/>
</dbReference>
<dbReference type="SUPFAM" id="SSF46894">
    <property type="entry name" value="C-terminal effector domain of the bipartite response regulators"/>
    <property type="match status" value="1"/>
</dbReference>
<accession>A0ABU1GR55</accession>
<evidence type="ECO:0000313" key="6">
    <source>
        <dbReference type="Proteomes" id="UP001269375"/>
    </source>
</evidence>
<comment type="caution">
    <text evidence="5">The sequence shown here is derived from an EMBL/GenBank/DDBJ whole genome shotgun (WGS) entry which is preliminary data.</text>
</comment>
<dbReference type="Gene3D" id="3.40.50.2300">
    <property type="match status" value="1"/>
</dbReference>
<reference evidence="5 6" key="1">
    <citation type="submission" date="2023-04" db="EMBL/GenBank/DDBJ databases">
        <title>A long-awaited taxogenomic arrangement of the family Halomonadaceae.</title>
        <authorList>
            <person name="De La Haba R."/>
            <person name="Chuvochina M."/>
            <person name="Wittouck S."/>
            <person name="Arahal D.R."/>
            <person name="Sanchez-Porro C."/>
            <person name="Hugenholtz P."/>
            <person name="Ventosa A."/>
        </authorList>
    </citation>
    <scope>NUCLEOTIDE SEQUENCE [LARGE SCALE GENOMIC DNA]</scope>
    <source>
        <strain evidence="5 6">DSM 22428</strain>
    </source>
</reference>
<dbReference type="CDD" id="cd06170">
    <property type="entry name" value="LuxR_C_like"/>
    <property type="match status" value="1"/>
</dbReference>
<dbReference type="InterPro" id="IPR000792">
    <property type="entry name" value="Tscrpt_reg_LuxR_C"/>
</dbReference>
<evidence type="ECO:0000259" key="4">
    <source>
        <dbReference type="PROSITE" id="PS50043"/>
    </source>
</evidence>
<name>A0ABU1GR55_9GAMM</name>
<evidence type="ECO:0000256" key="1">
    <source>
        <dbReference type="ARBA" id="ARBA00023015"/>
    </source>
</evidence>
<dbReference type="SMART" id="SM00421">
    <property type="entry name" value="HTH_LUXR"/>
    <property type="match status" value="1"/>
</dbReference>
<evidence type="ECO:0000256" key="2">
    <source>
        <dbReference type="ARBA" id="ARBA00023125"/>
    </source>
</evidence>
<evidence type="ECO:0000313" key="5">
    <source>
        <dbReference type="EMBL" id="MDR5894495.1"/>
    </source>
</evidence>
<proteinExistence type="predicted"/>
<dbReference type="Proteomes" id="UP001269375">
    <property type="component" value="Unassembled WGS sequence"/>
</dbReference>
<keyword evidence="1" id="KW-0805">Transcription regulation</keyword>
<feature type="domain" description="HTH luxR-type" evidence="4">
    <location>
        <begin position="169"/>
        <end position="234"/>
    </location>
</feature>
<dbReference type="InterPro" id="IPR049151">
    <property type="entry name" value="CsgD-like_REC"/>
</dbReference>
<protein>
    <submittedName>
        <fullName evidence="5">LuxR C-terminal-related transcriptional regulator</fullName>
    </submittedName>
</protein>
<organism evidence="5 6">
    <name type="scientific">Larsenimonas suaedae</name>
    <dbReference type="NCBI Taxonomy" id="1851019"/>
    <lineage>
        <taxon>Bacteria</taxon>
        <taxon>Pseudomonadati</taxon>
        <taxon>Pseudomonadota</taxon>
        <taxon>Gammaproteobacteria</taxon>
        <taxon>Oceanospirillales</taxon>
        <taxon>Halomonadaceae</taxon>
        <taxon>Larsenimonas</taxon>
    </lineage>
</organism>
<dbReference type="EMBL" id="JARWAO010000001">
    <property type="protein sequence ID" value="MDR5894495.1"/>
    <property type="molecule type" value="Genomic_DNA"/>
</dbReference>
<keyword evidence="2" id="KW-0238">DNA-binding</keyword>
<dbReference type="Gene3D" id="1.10.10.10">
    <property type="entry name" value="Winged helix-like DNA-binding domain superfamily/Winged helix DNA-binding domain"/>
    <property type="match status" value="1"/>
</dbReference>
<dbReference type="PANTHER" id="PTHR44688:SF16">
    <property type="entry name" value="DNA-BINDING TRANSCRIPTIONAL ACTIVATOR DEVR_DOSR"/>
    <property type="match status" value="1"/>
</dbReference>
<dbReference type="Pfam" id="PF00196">
    <property type="entry name" value="GerE"/>
    <property type="match status" value="1"/>
</dbReference>
<dbReference type="InterPro" id="IPR016032">
    <property type="entry name" value="Sig_transdc_resp-reg_C-effctor"/>
</dbReference>
<sequence length="243" mass="27636">MDILSSAGASDLPLRLQHSGGCVETDINVTVLLVTEINPQSELFVQYVRDKLNCNVEAMGPKDNVPEDLETHFVVLLDADHVNEKDMHQWEECTTKEDSNMTMAAFNLGDENQALTLATTFRLQGVFYRRDSLALICKGIAKLINSELWMSRTLMTRLIKFYRRQQINAYRPSCGLTHRELEILRLLGTGASNTEIANQLFVSEHTVKSHLYNIFRKLKVKNRIQAMNWVRQNLGYTSSANNG</sequence>